<evidence type="ECO:0000313" key="2">
    <source>
        <dbReference type="Proteomes" id="UP000295294"/>
    </source>
</evidence>
<dbReference type="AlphaFoldDB" id="A0A4P7LH28"/>
<dbReference type="Proteomes" id="UP000295294">
    <property type="component" value="Chromosome 2"/>
</dbReference>
<dbReference type="EMBL" id="CP038635">
    <property type="protein sequence ID" value="QBY52533.1"/>
    <property type="molecule type" value="Genomic_DNA"/>
</dbReference>
<sequence length="108" mass="12350">MFANIVNAPKLRRCVESGRATDDYYACCPACDATLGDDRRRLLIRRYSNDSASLHCLRRCPEWVILARLDLTAQDLRGKDGKMPDLEPGWFRHARRYAGSLPRPLGEQ</sequence>
<gene>
    <name evidence="1" type="ORF">E0W60_15190</name>
</gene>
<proteinExistence type="predicted"/>
<protein>
    <submittedName>
        <fullName evidence="1">Uncharacterized protein</fullName>
    </submittedName>
</protein>
<reference evidence="1 2" key="1">
    <citation type="submission" date="2019-03" db="EMBL/GenBank/DDBJ databases">
        <title>Efficiently degradation of phenoxyalkanoic acid herbicides by Cupriavidus oxalaticus strain X32.</title>
        <authorList>
            <person name="Sheng X."/>
        </authorList>
    </citation>
    <scope>NUCLEOTIDE SEQUENCE [LARGE SCALE GENOMIC DNA]</scope>
    <source>
        <strain evidence="1 2">X32</strain>
    </source>
</reference>
<accession>A0A4P7LH28</accession>
<evidence type="ECO:0000313" key="1">
    <source>
        <dbReference type="EMBL" id="QBY52533.1"/>
    </source>
</evidence>
<name>A0A4P7LH28_9BURK</name>
<dbReference type="KEGG" id="cox:E0W60_15190"/>
<dbReference type="RefSeq" id="WP_135704855.1">
    <property type="nucleotide sequence ID" value="NZ_CP038635.1"/>
</dbReference>
<organism evidence="1 2">
    <name type="scientific">Cupriavidus oxalaticus</name>
    <dbReference type="NCBI Taxonomy" id="96344"/>
    <lineage>
        <taxon>Bacteria</taxon>
        <taxon>Pseudomonadati</taxon>
        <taxon>Pseudomonadota</taxon>
        <taxon>Betaproteobacteria</taxon>
        <taxon>Burkholderiales</taxon>
        <taxon>Burkholderiaceae</taxon>
        <taxon>Cupriavidus</taxon>
    </lineage>
</organism>